<evidence type="ECO:0000313" key="2">
    <source>
        <dbReference type="Proteomes" id="UP000317933"/>
    </source>
</evidence>
<dbReference type="EMBL" id="RCZE01000008">
    <property type="protein sequence ID" value="TPG76325.1"/>
    <property type="molecule type" value="Genomic_DNA"/>
</dbReference>
<proteinExistence type="predicted"/>
<dbReference type="AlphaFoldDB" id="A0A502HR68"/>
<sequence>MSKKKYIDWERIELDYRAGLFTLREIAAQHDVTHGAINKRAKRDGWTRDLAERIRSKADELVSKELVSSLVSNKFDNSDLDTNTSGVGGAGITSHPSDDSVSNLVSKEMSLSVLDTIRVCAEAMVQVKLSHRSNITRYRALISSLLLELEQQTGSGELFEKLAELMEKPDDKGVDRLNDMYRKVIALPSRIDSAKKLSETLKILISLEREAFDIAAPVKVEHTGKGGGPIQHGGVDLTQLPDEVIEALMNARTSN</sequence>
<reference evidence="1 2" key="1">
    <citation type="journal article" date="2019" name="Environ. Microbiol.">
        <title>Species interactions and distinct microbial communities in high Arctic permafrost affected cryosols are associated with the CH4 and CO2 gas fluxes.</title>
        <authorList>
            <person name="Altshuler I."/>
            <person name="Hamel J."/>
            <person name="Turney S."/>
            <person name="Magnuson E."/>
            <person name="Levesque R."/>
            <person name="Greer C."/>
            <person name="Whyte L.G."/>
        </authorList>
    </citation>
    <scope>NUCLEOTIDE SEQUENCE [LARGE SCALE GENOMIC DNA]</scope>
    <source>
        <strain evidence="1 2">E3</strain>
    </source>
</reference>
<protein>
    <recommendedName>
        <fullName evidence="3">Terminase</fullName>
    </recommendedName>
</protein>
<gene>
    <name evidence="1" type="ORF">EAH78_18350</name>
</gene>
<dbReference type="Proteomes" id="UP000317933">
    <property type="component" value="Unassembled WGS sequence"/>
</dbReference>
<dbReference type="RefSeq" id="WP_140668764.1">
    <property type="nucleotide sequence ID" value="NZ_RCZE01000008.1"/>
</dbReference>
<accession>A0A502HR68</accession>
<organism evidence="1 2">
    <name type="scientific">Pseudomonas arsenicoxydans</name>
    <dbReference type="NCBI Taxonomy" id="702115"/>
    <lineage>
        <taxon>Bacteria</taxon>
        <taxon>Pseudomonadati</taxon>
        <taxon>Pseudomonadota</taxon>
        <taxon>Gammaproteobacteria</taxon>
        <taxon>Pseudomonadales</taxon>
        <taxon>Pseudomonadaceae</taxon>
        <taxon>Pseudomonas</taxon>
    </lineage>
</organism>
<name>A0A502HR68_9PSED</name>
<comment type="caution">
    <text evidence="1">The sequence shown here is derived from an EMBL/GenBank/DDBJ whole genome shotgun (WGS) entry which is preliminary data.</text>
</comment>
<evidence type="ECO:0000313" key="1">
    <source>
        <dbReference type="EMBL" id="TPG76325.1"/>
    </source>
</evidence>
<evidence type="ECO:0008006" key="3">
    <source>
        <dbReference type="Google" id="ProtNLM"/>
    </source>
</evidence>